<comment type="similarity">
    <text evidence="1">Belongs to the peptidase C54 family.</text>
</comment>
<dbReference type="Proteomes" id="UP001221757">
    <property type="component" value="Unassembled WGS sequence"/>
</dbReference>
<name>A0AAD7H445_MYCRO</name>
<dbReference type="GO" id="GO:0006508">
    <property type="term" value="P:proteolysis"/>
    <property type="evidence" value="ECO:0007669"/>
    <property type="project" value="UniProtKB-KW"/>
</dbReference>
<keyword evidence="1" id="KW-0645">Protease</keyword>
<dbReference type="SUPFAM" id="SSF54001">
    <property type="entry name" value="Cysteine proteinases"/>
    <property type="match status" value="1"/>
</dbReference>
<keyword evidence="5" id="KW-1185">Reference proteome</keyword>
<evidence type="ECO:0000313" key="5">
    <source>
        <dbReference type="Proteomes" id="UP001221757"/>
    </source>
</evidence>
<gene>
    <name evidence="4" type="ORF">B0H17DRAFT_1027869</name>
</gene>
<organism evidence="4 5">
    <name type="scientific">Mycena rosella</name>
    <name type="common">Pink bonnet</name>
    <name type="synonym">Agaricus rosellus</name>
    <dbReference type="NCBI Taxonomy" id="1033263"/>
    <lineage>
        <taxon>Eukaryota</taxon>
        <taxon>Fungi</taxon>
        <taxon>Dikarya</taxon>
        <taxon>Basidiomycota</taxon>
        <taxon>Agaricomycotina</taxon>
        <taxon>Agaricomycetes</taxon>
        <taxon>Agaricomycetidae</taxon>
        <taxon>Agaricales</taxon>
        <taxon>Marasmiineae</taxon>
        <taxon>Mycenaceae</taxon>
        <taxon>Mycena</taxon>
    </lineage>
</organism>
<evidence type="ECO:0000256" key="1">
    <source>
        <dbReference type="RuleBase" id="RU363115"/>
    </source>
</evidence>
<dbReference type="GO" id="GO:0005634">
    <property type="term" value="C:nucleus"/>
    <property type="evidence" value="ECO:0007669"/>
    <property type="project" value="UniProtKB-SubCell"/>
</dbReference>
<proteinExistence type="inferred from homology"/>
<keyword evidence="1" id="KW-0963">Cytoplasm</keyword>
<dbReference type="EC" id="3.4.22.-" evidence="1"/>
<evidence type="ECO:0000256" key="2">
    <source>
        <dbReference type="SAM" id="MobiDB-lite"/>
    </source>
</evidence>
<comment type="caution">
    <text evidence="4">The sequence shown here is derived from an EMBL/GenBank/DDBJ whole genome shotgun (WGS) entry which is preliminary data.</text>
</comment>
<dbReference type="InterPro" id="IPR038765">
    <property type="entry name" value="Papain-like_cys_pep_sf"/>
</dbReference>
<comment type="function">
    <text evidence="1">Required for selective autophagic degradation of the nucleus (nucleophagy) as well as for mitophagy which contributes to regulate mitochondrial quantity and quality by eliminating the mitochondria to a basal level to fulfill cellular energy requirements and preventing excess ROS production.</text>
</comment>
<comment type="subcellular location">
    <subcellularLocation>
        <location evidence="1">Nucleus</location>
    </subcellularLocation>
    <subcellularLocation>
        <location evidence="1">Cytoplasm</location>
    </subcellularLocation>
</comment>
<feature type="region of interest" description="Disordered" evidence="2">
    <location>
        <begin position="60"/>
        <end position="91"/>
    </location>
</feature>
<feature type="non-terminal residue" evidence="4">
    <location>
        <position position="91"/>
    </location>
</feature>
<feature type="compositionally biased region" description="Low complexity" evidence="2">
    <location>
        <begin position="75"/>
        <end position="91"/>
    </location>
</feature>
<evidence type="ECO:0000313" key="4">
    <source>
        <dbReference type="EMBL" id="KAJ7710948.1"/>
    </source>
</evidence>
<accession>A0AAD7H445</accession>
<reference evidence="4" key="1">
    <citation type="submission" date="2023-03" db="EMBL/GenBank/DDBJ databases">
        <title>Massive genome expansion in bonnet fungi (Mycena s.s.) driven by repeated elements and novel gene families across ecological guilds.</title>
        <authorList>
            <consortium name="Lawrence Berkeley National Laboratory"/>
            <person name="Harder C.B."/>
            <person name="Miyauchi S."/>
            <person name="Viragh M."/>
            <person name="Kuo A."/>
            <person name="Thoen E."/>
            <person name="Andreopoulos B."/>
            <person name="Lu D."/>
            <person name="Skrede I."/>
            <person name="Drula E."/>
            <person name="Henrissat B."/>
            <person name="Morin E."/>
            <person name="Kohler A."/>
            <person name="Barry K."/>
            <person name="LaButti K."/>
            <person name="Morin E."/>
            <person name="Salamov A."/>
            <person name="Lipzen A."/>
            <person name="Mereny Z."/>
            <person name="Hegedus B."/>
            <person name="Baldrian P."/>
            <person name="Stursova M."/>
            <person name="Weitz H."/>
            <person name="Taylor A."/>
            <person name="Grigoriev I.V."/>
            <person name="Nagy L.G."/>
            <person name="Martin F."/>
            <person name="Kauserud H."/>
        </authorList>
    </citation>
    <scope>NUCLEOTIDE SEQUENCE</scope>
    <source>
        <strain evidence="4">CBHHK067</strain>
    </source>
</reference>
<protein>
    <recommendedName>
        <fullName evidence="1">Cysteine protease</fullName>
        <ecNumber evidence="1">3.4.22.-</ecNumber>
    </recommendedName>
</protein>
<feature type="domain" description="Peptidase C54 catalytic" evidence="3">
    <location>
        <begin position="2"/>
        <end position="52"/>
    </location>
</feature>
<dbReference type="Pfam" id="PF03416">
    <property type="entry name" value="Peptidase_C54"/>
    <property type="match status" value="1"/>
</dbReference>
<dbReference type="GO" id="GO:0008234">
    <property type="term" value="F:cysteine-type peptidase activity"/>
    <property type="evidence" value="ECO:0007669"/>
    <property type="project" value="InterPro"/>
</dbReference>
<dbReference type="AlphaFoldDB" id="A0AAD7H445"/>
<dbReference type="EMBL" id="JARKIE010000001">
    <property type="protein sequence ID" value="KAJ7710948.1"/>
    <property type="molecule type" value="Genomic_DNA"/>
</dbReference>
<dbReference type="GO" id="GO:0019786">
    <property type="term" value="F:protein-phosphatidylethanolamide deconjugating activity"/>
    <property type="evidence" value="ECO:0007669"/>
    <property type="project" value="InterPro"/>
</dbReference>
<keyword evidence="1" id="KW-0539">Nucleus</keyword>
<dbReference type="GO" id="GO:0005737">
    <property type="term" value="C:cytoplasm"/>
    <property type="evidence" value="ECO:0007669"/>
    <property type="project" value="UniProtKB-SubCell"/>
</dbReference>
<evidence type="ECO:0000259" key="3">
    <source>
        <dbReference type="Pfam" id="PF03416"/>
    </source>
</evidence>
<dbReference type="InterPro" id="IPR046792">
    <property type="entry name" value="Peptidase_C54_cat"/>
</dbReference>
<sequence length="91" mass="9022">AAGKDVGTWFGPSAAAGAVRMLVDAFSAYGMGVSVATDGTLYQTEVFAASHSPAALSALEVHTSAHGHGHRSPASISSAGHGSVYSSSHGH</sequence>
<keyword evidence="1" id="KW-0378">Hydrolase</keyword>